<feature type="domain" description="DUF6570" evidence="1">
    <location>
        <begin position="63"/>
        <end position="185"/>
    </location>
</feature>
<dbReference type="Proteomes" id="UP001219518">
    <property type="component" value="Unassembled WGS sequence"/>
</dbReference>
<evidence type="ECO:0000313" key="2">
    <source>
        <dbReference type="EMBL" id="KAK3924208.1"/>
    </source>
</evidence>
<gene>
    <name evidence="2" type="ORF">KUF71_002479</name>
</gene>
<dbReference type="InterPro" id="IPR046700">
    <property type="entry name" value="DUF6570"/>
</dbReference>
<proteinExistence type="predicted"/>
<name>A0AAE1HN14_9NEOP</name>
<reference evidence="2" key="2">
    <citation type="journal article" date="2023" name="BMC Genomics">
        <title>Pest status, molecular evolution, and epigenetic factors derived from the genome assembly of Frankliniella fusca, a thysanopteran phytovirus vector.</title>
        <authorList>
            <person name="Catto M.A."/>
            <person name="Labadie P.E."/>
            <person name="Jacobson A.L."/>
            <person name="Kennedy G.G."/>
            <person name="Srinivasan R."/>
            <person name="Hunt B.G."/>
        </authorList>
    </citation>
    <scope>NUCLEOTIDE SEQUENCE</scope>
    <source>
        <strain evidence="2">PL_HMW_Pooled</strain>
    </source>
</reference>
<keyword evidence="3" id="KW-1185">Reference proteome</keyword>
<evidence type="ECO:0000259" key="1">
    <source>
        <dbReference type="Pfam" id="PF20209"/>
    </source>
</evidence>
<dbReference type="Pfam" id="PF20209">
    <property type="entry name" value="DUF6570"/>
    <property type="match status" value="1"/>
</dbReference>
<reference evidence="2" key="1">
    <citation type="submission" date="2021-07" db="EMBL/GenBank/DDBJ databases">
        <authorList>
            <person name="Catto M.A."/>
            <person name="Jacobson A."/>
            <person name="Kennedy G."/>
            <person name="Labadie P."/>
            <person name="Hunt B.G."/>
            <person name="Srinivasan R."/>
        </authorList>
    </citation>
    <scope>NUCLEOTIDE SEQUENCE</scope>
    <source>
        <strain evidence="2">PL_HMW_Pooled</strain>
        <tissue evidence="2">Head</tissue>
    </source>
</reference>
<dbReference type="EMBL" id="JAHWGI010001169">
    <property type="protein sequence ID" value="KAK3924208.1"/>
    <property type="molecule type" value="Genomic_DNA"/>
</dbReference>
<accession>A0AAE1HN14</accession>
<protein>
    <submittedName>
        <fullName evidence="2">Capsid-associated protein VP80</fullName>
    </submittedName>
</protein>
<sequence>MDPACDYTVKSTHTGDPMSFYTKRGCAIAFEEEMKSLKWNYCHNCKETVVTHGDKCQHHQHCWRFSSINNMDPMDVPPELSELTFVEEQLIAKVHPMLVVFKVKGHQYGYRGNVISFSQDVHSVVKQLPPKICDLDSVIYVKSKSTNGNCNEFRVRRERVRKALIWLKSNNKYYSNIDIHEENLAELPIEGNVSNQLQNIEIEDSQLIESADCAGSTDCNIQESFFPYLF</sequence>
<evidence type="ECO:0000313" key="3">
    <source>
        <dbReference type="Proteomes" id="UP001219518"/>
    </source>
</evidence>
<organism evidence="2 3">
    <name type="scientific">Frankliniella fusca</name>
    <dbReference type="NCBI Taxonomy" id="407009"/>
    <lineage>
        <taxon>Eukaryota</taxon>
        <taxon>Metazoa</taxon>
        <taxon>Ecdysozoa</taxon>
        <taxon>Arthropoda</taxon>
        <taxon>Hexapoda</taxon>
        <taxon>Insecta</taxon>
        <taxon>Pterygota</taxon>
        <taxon>Neoptera</taxon>
        <taxon>Paraneoptera</taxon>
        <taxon>Thysanoptera</taxon>
        <taxon>Terebrantia</taxon>
        <taxon>Thripoidea</taxon>
        <taxon>Thripidae</taxon>
        <taxon>Frankliniella</taxon>
    </lineage>
</organism>
<dbReference type="AlphaFoldDB" id="A0AAE1HN14"/>
<comment type="caution">
    <text evidence="2">The sequence shown here is derived from an EMBL/GenBank/DDBJ whole genome shotgun (WGS) entry which is preliminary data.</text>
</comment>